<reference evidence="2 3" key="1">
    <citation type="submission" date="2020-11" db="EMBL/GenBank/DDBJ databases">
        <authorList>
            <person name="Wallbank WR R."/>
            <person name="Pardo Diaz C."/>
            <person name="Kozak K."/>
            <person name="Martin S."/>
            <person name="Jiggins C."/>
            <person name="Moest M."/>
            <person name="Warren A I."/>
            <person name="Generalovic N T."/>
            <person name="Byers J.R.P. K."/>
            <person name="Montejo-Kovacevich G."/>
            <person name="Yen C E."/>
        </authorList>
    </citation>
    <scope>NUCLEOTIDE SEQUENCE [LARGE SCALE GENOMIC DNA]</scope>
</reference>
<protein>
    <submittedName>
        <fullName evidence="2">Uncharacterized protein</fullName>
    </submittedName>
</protein>
<dbReference type="Proteomes" id="UP000594454">
    <property type="component" value="Chromosome 5"/>
</dbReference>
<feature type="region of interest" description="Disordered" evidence="1">
    <location>
        <begin position="74"/>
        <end position="119"/>
    </location>
</feature>
<dbReference type="AlphaFoldDB" id="A0A7R8UZ61"/>
<organism evidence="2 3">
    <name type="scientific">Hermetia illucens</name>
    <name type="common">Black soldier fly</name>
    <dbReference type="NCBI Taxonomy" id="343691"/>
    <lineage>
        <taxon>Eukaryota</taxon>
        <taxon>Metazoa</taxon>
        <taxon>Ecdysozoa</taxon>
        <taxon>Arthropoda</taxon>
        <taxon>Hexapoda</taxon>
        <taxon>Insecta</taxon>
        <taxon>Pterygota</taxon>
        <taxon>Neoptera</taxon>
        <taxon>Endopterygota</taxon>
        <taxon>Diptera</taxon>
        <taxon>Brachycera</taxon>
        <taxon>Stratiomyomorpha</taxon>
        <taxon>Stratiomyidae</taxon>
        <taxon>Hermetiinae</taxon>
        <taxon>Hermetia</taxon>
    </lineage>
</organism>
<name>A0A7R8UZ61_HERIL</name>
<proteinExistence type="predicted"/>
<accession>A0A7R8UZ61</accession>
<evidence type="ECO:0000313" key="2">
    <source>
        <dbReference type="EMBL" id="CAD7089697.1"/>
    </source>
</evidence>
<gene>
    <name evidence="2" type="ORF">HERILL_LOCUS12230</name>
</gene>
<sequence>MNSAYARAREFISRVHTRLVTEKSSIDDLLRELEGVLKGISSVIEGPSSPISNNPKLNEKGTLRGLEEMRDNVEQSAELDRDEVRNHLDARGSSASFDGNRVQGDGDLGARNARDFTPY</sequence>
<feature type="compositionally biased region" description="Basic and acidic residues" evidence="1">
    <location>
        <begin position="74"/>
        <end position="90"/>
    </location>
</feature>
<keyword evidence="3" id="KW-1185">Reference proteome</keyword>
<dbReference type="EMBL" id="LR899013">
    <property type="protein sequence ID" value="CAD7089697.1"/>
    <property type="molecule type" value="Genomic_DNA"/>
</dbReference>
<evidence type="ECO:0000256" key="1">
    <source>
        <dbReference type="SAM" id="MobiDB-lite"/>
    </source>
</evidence>
<dbReference type="InParanoid" id="A0A7R8UZ61"/>
<evidence type="ECO:0000313" key="3">
    <source>
        <dbReference type="Proteomes" id="UP000594454"/>
    </source>
</evidence>